<dbReference type="InterPro" id="IPR036249">
    <property type="entry name" value="Thioredoxin-like_sf"/>
</dbReference>
<keyword evidence="5" id="KW-1133">Transmembrane helix</keyword>
<dbReference type="Gene3D" id="3.40.30.10">
    <property type="entry name" value="Glutaredoxin"/>
    <property type="match status" value="1"/>
</dbReference>
<evidence type="ECO:0000313" key="8">
    <source>
        <dbReference type="Proteomes" id="UP000242763"/>
    </source>
</evidence>
<keyword evidence="4" id="KW-1015">Disulfide bond</keyword>
<keyword evidence="5" id="KW-0472">Membrane</keyword>
<evidence type="ECO:0000256" key="1">
    <source>
        <dbReference type="ARBA" id="ARBA00010996"/>
    </source>
</evidence>
<feature type="binding site" evidence="3">
    <location>
        <position position="101"/>
    </location>
    <ligand>
        <name>Cu cation</name>
        <dbReference type="ChEBI" id="CHEBI:23378"/>
    </ligand>
</feature>
<keyword evidence="8" id="KW-1185">Reference proteome</keyword>
<feature type="disulfide bond" description="Redox-active" evidence="4">
    <location>
        <begin position="97"/>
        <end position="101"/>
    </location>
</feature>
<accession>A0A1I3JTA9</accession>
<dbReference type="PANTHER" id="PTHR12151">
    <property type="entry name" value="ELECTRON TRANSPORT PROTIN SCO1/SENC FAMILY MEMBER"/>
    <property type="match status" value="1"/>
</dbReference>
<keyword evidence="3" id="KW-0479">Metal-binding</keyword>
<dbReference type="PROSITE" id="PS51352">
    <property type="entry name" value="THIOREDOXIN_2"/>
    <property type="match status" value="1"/>
</dbReference>
<gene>
    <name evidence="7" type="ORF">SAMN03080618_00980</name>
</gene>
<dbReference type="Pfam" id="PF02630">
    <property type="entry name" value="SCO1-SenC"/>
    <property type="match status" value="1"/>
</dbReference>
<keyword evidence="2 3" id="KW-0186">Copper</keyword>
<dbReference type="CDD" id="cd02968">
    <property type="entry name" value="SCO"/>
    <property type="match status" value="1"/>
</dbReference>
<keyword evidence="5" id="KW-0812">Transmembrane</keyword>
<evidence type="ECO:0000313" key="7">
    <source>
        <dbReference type="EMBL" id="SFI63185.1"/>
    </source>
</evidence>
<dbReference type="InterPro" id="IPR013766">
    <property type="entry name" value="Thioredoxin_domain"/>
</dbReference>
<dbReference type="Proteomes" id="UP000242763">
    <property type="component" value="Unassembled WGS sequence"/>
</dbReference>
<evidence type="ECO:0000256" key="5">
    <source>
        <dbReference type="SAM" id="Phobius"/>
    </source>
</evidence>
<feature type="transmembrane region" description="Helical" evidence="5">
    <location>
        <begin position="30"/>
        <end position="47"/>
    </location>
</feature>
<organism evidence="7 8">
    <name type="scientific">Aquamicrobium aerolatum DSM 21857</name>
    <dbReference type="NCBI Taxonomy" id="1121003"/>
    <lineage>
        <taxon>Bacteria</taxon>
        <taxon>Pseudomonadati</taxon>
        <taxon>Pseudomonadota</taxon>
        <taxon>Alphaproteobacteria</taxon>
        <taxon>Hyphomicrobiales</taxon>
        <taxon>Phyllobacteriaceae</taxon>
        <taxon>Aerobium</taxon>
    </lineage>
</organism>
<comment type="similarity">
    <text evidence="1">Belongs to the SCO1/2 family.</text>
</comment>
<dbReference type="STRING" id="1121003.SAMN03080618_00980"/>
<dbReference type="FunFam" id="3.40.30.10:FF:000013">
    <property type="entry name" value="Blast:Protein SCO1 homolog, mitochondrial"/>
    <property type="match status" value="1"/>
</dbReference>
<feature type="binding site" evidence="3">
    <location>
        <position position="185"/>
    </location>
    <ligand>
        <name>Cu cation</name>
        <dbReference type="ChEBI" id="CHEBI:23378"/>
    </ligand>
</feature>
<dbReference type="AlphaFoldDB" id="A0A1I3JTA9"/>
<proteinExistence type="inferred from homology"/>
<protein>
    <submittedName>
        <fullName evidence="7">Protein SCO1/2</fullName>
    </submittedName>
</protein>
<dbReference type="EMBL" id="FORF01000004">
    <property type="protein sequence ID" value="SFI63185.1"/>
    <property type="molecule type" value="Genomic_DNA"/>
</dbReference>
<sequence>MIMIMATTTAGTTTMADDGRLRRLRRSIQLLGALAVVLVGATGWLILRPGGPLVDAQQGATVQIGAPFELVSHTGETFSDRDLAGKPYTVFFGFTHCPEVCPTTLWEMSSALDQLGDEAANMQVLFVTVDPERDTPQVLASYLQSFDDRIIGLTGTLEDVSAMASSYRAYWRKVPTDDGDYTMDHTASVYLMDANGDFFGTVAYEEPADARMGKLRRLIATGS</sequence>
<reference evidence="8" key="1">
    <citation type="submission" date="2016-10" db="EMBL/GenBank/DDBJ databases">
        <authorList>
            <person name="Varghese N."/>
            <person name="Submissions S."/>
        </authorList>
    </citation>
    <scope>NUCLEOTIDE SEQUENCE [LARGE SCALE GENOMIC DNA]</scope>
    <source>
        <strain evidence="8">DSM 21857</strain>
    </source>
</reference>
<dbReference type="InterPro" id="IPR003782">
    <property type="entry name" value="SCO1/SenC"/>
</dbReference>
<dbReference type="SUPFAM" id="SSF52833">
    <property type="entry name" value="Thioredoxin-like"/>
    <property type="match status" value="1"/>
</dbReference>
<evidence type="ECO:0000259" key="6">
    <source>
        <dbReference type="PROSITE" id="PS51352"/>
    </source>
</evidence>
<feature type="domain" description="Thioredoxin" evidence="6">
    <location>
        <begin position="47"/>
        <end position="223"/>
    </location>
</feature>
<dbReference type="GO" id="GO:0046872">
    <property type="term" value="F:metal ion binding"/>
    <property type="evidence" value="ECO:0007669"/>
    <property type="project" value="UniProtKB-KW"/>
</dbReference>
<evidence type="ECO:0000256" key="3">
    <source>
        <dbReference type="PIRSR" id="PIRSR603782-1"/>
    </source>
</evidence>
<feature type="binding site" evidence="3">
    <location>
        <position position="97"/>
    </location>
    <ligand>
        <name>Cu cation</name>
        <dbReference type="ChEBI" id="CHEBI:23378"/>
    </ligand>
</feature>
<dbReference type="PANTHER" id="PTHR12151:SF25">
    <property type="entry name" value="LINALOOL DEHYDRATASE_ISOMERASE DOMAIN-CONTAINING PROTEIN"/>
    <property type="match status" value="1"/>
</dbReference>
<evidence type="ECO:0000256" key="2">
    <source>
        <dbReference type="ARBA" id="ARBA00023008"/>
    </source>
</evidence>
<evidence type="ECO:0000256" key="4">
    <source>
        <dbReference type="PIRSR" id="PIRSR603782-2"/>
    </source>
</evidence>
<name>A0A1I3JTA9_9HYPH</name>